<keyword evidence="2" id="KW-0723">Serine/threonine-protein kinase</keyword>
<proteinExistence type="predicted"/>
<dbReference type="InterPro" id="IPR012341">
    <property type="entry name" value="6hp_glycosidase-like_sf"/>
</dbReference>
<dbReference type="OrthoDB" id="1492512at2"/>
<dbReference type="Proteomes" id="UP000287352">
    <property type="component" value="Unassembled WGS sequence"/>
</dbReference>
<dbReference type="GO" id="GO:0005975">
    <property type="term" value="P:carbohydrate metabolic process"/>
    <property type="evidence" value="ECO:0007669"/>
    <property type="project" value="InterPro"/>
</dbReference>
<dbReference type="EMBL" id="BIFR01000002">
    <property type="protein sequence ID" value="GCE15405.1"/>
    <property type="molecule type" value="Genomic_DNA"/>
</dbReference>
<dbReference type="Pfam" id="PF00069">
    <property type="entry name" value="Pkinase"/>
    <property type="match status" value="1"/>
</dbReference>
<dbReference type="SMART" id="SM00220">
    <property type="entry name" value="S_TKc"/>
    <property type="match status" value="1"/>
</dbReference>
<evidence type="ECO:0000259" key="1">
    <source>
        <dbReference type="PROSITE" id="PS50011"/>
    </source>
</evidence>
<dbReference type="PANTHER" id="PTHR44167">
    <property type="entry name" value="OVARIAN-SPECIFIC SERINE/THREONINE-PROTEIN KINASE LOK-RELATED"/>
    <property type="match status" value="1"/>
</dbReference>
<sequence length="906" mass="101849">MSHQFSALFHRDWYETMEHYQPGDELLRIARKLLPLAWKLTRQAFWFSVLPPASQLPRQGWKIHVSATPDNCEAILQQTAAFCIEREVAFKFSLDTYCVRLSTSPLMAREASGKFITIYPVHERHFCELIEALYPILRPFTGPYILSDKRYKDAEVLFYRYGGIIGMRRLSVAGDHRQLLLSPQGELAPDQRTPYWNPPVWVKDPFERVAGNTNETEEDDGTLKEGRYRIQEAIQLSVDGGVYLAIDTHITQKVIIKEARRFVNIDGQGRDATERLREEYRFLQQLQETGITPAPIDLFWDWEHLFLVEEYIPGMLLSAFIVRFLPLIKLDPEQQVIQDYIEKLKKIWCNLAQAIAVLHERGIIYGDFSLKNIIVSDSEQGTIRLIDLEGAWEDGSGLAASLITPGFSSPVLTKLSGKEQDMYAFGALLQGTLFPMNALLTLEPAAAKAFLDATSRDLGLPPEIPQLIEDCMNENRVKQLTPQQALAVIQHARFHQPEITAPIPPALSREDLLGAVGEILSYIHASADYTRTDRLFPADPLVFSTNPLSLAYGAAGVTYALALIEGEVPIRMRTWLLGQSFHQDQLPPGLYIGAAGIAWALWEMGLREVAVQTLRQTAQHPLLWDSADLFSGAAGYGLTCLRFALATQDADWLERARQVGEWLLHTKNAVHNEGYCWPDQDGRVHLGYARGASGIGLYLLYLGLITQETHFLETGSQAIAFDLAHLSVADEQGHLAVPRSFADPDDNVVLPYWLSGSAGIASVLLRFWRYTGESRYRDVLERLAPDTFCSYSVFPGLFQGLAGLGNFLLDAYQFTGEEHYLRRAQQAARGVLLFKLPRPQGLAFPGEHLLRITTDFGTGGAGIALFLHRLAGVAEGQYNFHFTLDHLLPEHLRRPVYISASLLFNT</sequence>
<dbReference type="AlphaFoldDB" id="A0A402A8V6"/>
<dbReference type="InterPro" id="IPR008266">
    <property type="entry name" value="Tyr_kinase_AS"/>
</dbReference>
<dbReference type="PRINTS" id="PR01955">
    <property type="entry name" value="LANCFRANKIA"/>
</dbReference>
<dbReference type="SUPFAM" id="SSF158745">
    <property type="entry name" value="LanC-like"/>
    <property type="match status" value="1"/>
</dbReference>
<accession>A0A402A8V6</accession>
<gene>
    <name evidence="2" type="ORF">KTT_52640</name>
</gene>
<comment type="caution">
    <text evidence="2">The sequence shown here is derived from an EMBL/GenBank/DDBJ whole genome shotgun (WGS) entry which is preliminary data.</text>
</comment>
<dbReference type="InterPro" id="IPR007822">
    <property type="entry name" value="LANC-like"/>
</dbReference>
<dbReference type="NCBIfam" id="NF038151">
    <property type="entry name" value="lanthi_synth_III"/>
    <property type="match status" value="1"/>
</dbReference>
<dbReference type="PROSITE" id="PS00109">
    <property type="entry name" value="PROTEIN_KINASE_TYR"/>
    <property type="match status" value="1"/>
</dbReference>
<evidence type="ECO:0000313" key="2">
    <source>
        <dbReference type="EMBL" id="GCE15405.1"/>
    </source>
</evidence>
<dbReference type="PROSITE" id="PS50011">
    <property type="entry name" value="PROTEIN_KINASE_DOM"/>
    <property type="match status" value="1"/>
</dbReference>
<dbReference type="InterPro" id="IPR011009">
    <property type="entry name" value="Kinase-like_dom_sf"/>
</dbReference>
<evidence type="ECO:0000313" key="3">
    <source>
        <dbReference type="Proteomes" id="UP000287352"/>
    </source>
</evidence>
<organism evidence="2 3">
    <name type="scientific">Tengunoibacter tsumagoiensis</name>
    <dbReference type="NCBI Taxonomy" id="2014871"/>
    <lineage>
        <taxon>Bacteria</taxon>
        <taxon>Bacillati</taxon>
        <taxon>Chloroflexota</taxon>
        <taxon>Ktedonobacteria</taxon>
        <taxon>Ktedonobacterales</taxon>
        <taxon>Dictyobacteraceae</taxon>
        <taxon>Tengunoibacter</taxon>
    </lineage>
</organism>
<keyword evidence="3" id="KW-1185">Reference proteome</keyword>
<dbReference type="Pfam" id="PF05147">
    <property type="entry name" value="LANC_like"/>
    <property type="match status" value="1"/>
</dbReference>
<dbReference type="InterPro" id="IPR000719">
    <property type="entry name" value="Prot_kinase_dom"/>
</dbReference>
<dbReference type="GO" id="GO:0031179">
    <property type="term" value="P:peptide modification"/>
    <property type="evidence" value="ECO:0007669"/>
    <property type="project" value="InterPro"/>
</dbReference>
<dbReference type="GO" id="GO:0004674">
    <property type="term" value="F:protein serine/threonine kinase activity"/>
    <property type="evidence" value="ECO:0007669"/>
    <property type="project" value="UniProtKB-KW"/>
</dbReference>
<dbReference type="Gene3D" id="3.30.200.20">
    <property type="entry name" value="Phosphorylase Kinase, domain 1"/>
    <property type="match status" value="1"/>
</dbReference>
<dbReference type="RefSeq" id="WP_126582874.1">
    <property type="nucleotide sequence ID" value="NZ_BIFR01000002.1"/>
</dbReference>
<dbReference type="PANTHER" id="PTHR44167:SF24">
    <property type="entry name" value="SERINE_THREONINE-PROTEIN KINASE CHK2"/>
    <property type="match status" value="1"/>
</dbReference>
<dbReference type="SUPFAM" id="SSF56112">
    <property type="entry name" value="Protein kinase-like (PK-like)"/>
    <property type="match status" value="1"/>
</dbReference>
<dbReference type="CDD" id="cd04791">
    <property type="entry name" value="LanC_SerThrkinase"/>
    <property type="match status" value="1"/>
</dbReference>
<dbReference type="InterPro" id="IPR053524">
    <property type="entry name" value="Aerial_hyphae_peptide-synth"/>
</dbReference>
<name>A0A402A8V6_9CHLR</name>
<dbReference type="Pfam" id="PF25816">
    <property type="entry name" value="RamC_N"/>
    <property type="match status" value="1"/>
</dbReference>
<dbReference type="GO" id="GO:0005524">
    <property type="term" value="F:ATP binding"/>
    <property type="evidence" value="ECO:0007669"/>
    <property type="project" value="InterPro"/>
</dbReference>
<dbReference type="Gene3D" id="1.10.510.10">
    <property type="entry name" value="Transferase(Phosphotransferase) domain 1"/>
    <property type="match status" value="1"/>
</dbReference>
<keyword evidence="2" id="KW-0808">Transferase</keyword>
<dbReference type="InterPro" id="IPR057929">
    <property type="entry name" value="RamC_N"/>
</dbReference>
<dbReference type="SMART" id="SM01260">
    <property type="entry name" value="LANC_like"/>
    <property type="match status" value="1"/>
</dbReference>
<dbReference type="InterPro" id="IPR058053">
    <property type="entry name" value="RamC_C"/>
</dbReference>
<dbReference type="PRINTS" id="PR01950">
    <property type="entry name" value="LANCSUPER"/>
</dbReference>
<keyword evidence="2" id="KW-0418">Kinase</keyword>
<dbReference type="Gene3D" id="1.50.10.10">
    <property type="match status" value="1"/>
</dbReference>
<protein>
    <submittedName>
        <fullName evidence="2">Serine/threonine protein kinase</fullName>
    </submittedName>
</protein>
<reference evidence="3" key="1">
    <citation type="submission" date="2018-12" db="EMBL/GenBank/DDBJ databases">
        <title>Tengunoibacter tsumagoiensis gen. nov., sp. nov., Dictyobacter kobayashii sp. nov., D. alpinus sp. nov., and D. joshuensis sp. nov. and description of Dictyobacteraceae fam. nov. within the order Ktedonobacterales isolated from Tengu-no-mugimeshi.</title>
        <authorList>
            <person name="Wang C.M."/>
            <person name="Zheng Y."/>
            <person name="Sakai Y."/>
            <person name="Toyoda A."/>
            <person name="Minakuchi Y."/>
            <person name="Abe K."/>
            <person name="Yokota A."/>
            <person name="Yabe S."/>
        </authorList>
    </citation>
    <scope>NUCLEOTIDE SEQUENCE [LARGE SCALE GENOMIC DNA]</scope>
    <source>
        <strain evidence="3">Uno3</strain>
    </source>
</reference>
<feature type="domain" description="Protein kinase" evidence="1">
    <location>
        <begin position="228"/>
        <end position="494"/>
    </location>
</feature>